<name>A0ABP8RCX7_9PSEU</name>
<accession>A0ABP8RCX7</accession>
<keyword evidence="2" id="KW-0732">Signal</keyword>
<proteinExistence type="predicted"/>
<feature type="chain" id="PRO_5045159957" description="Small secreted domain DUF320" evidence="2">
    <location>
        <begin position="28"/>
        <end position="106"/>
    </location>
</feature>
<keyword evidence="4" id="KW-1185">Reference proteome</keyword>
<comment type="caution">
    <text evidence="3">The sequence shown here is derived from an EMBL/GenBank/DDBJ whole genome shotgun (WGS) entry which is preliminary data.</text>
</comment>
<feature type="signal peptide" evidence="2">
    <location>
        <begin position="1"/>
        <end position="27"/>
    </location>
</feature>
<evidence type="ECO:0000256" key="2">
    <source>
        <dbReference type="SAM" id="SignalP"/>
    </source>
</evidence>
<gene>
    <name evidence="3" type="ORF">GCM10023175_02050</name>
</gene>
<protein>
    <recommendedName>
        <fullName evidence="5">Small secreted domain DUF320</fullName>
    </recommendedName>
</protein>
<reference evidence="4" key="1">
    <citation type="journal article" date="2019" name="Int. J. Syst. Evol. Microbiol.">
        <title>The Global Catalogue of Microorganisms (GCM) 10K type strain sequencing project: providing services to taxonomists for standard genome sequencing and annotation.</title>
        <authorList>
            <consortium name="The Broad Institute Genomics Platform"/>
            <consortium name="The Broad Institute Genome Sequencing Center for Infectious Disease"/>
            <person name="Wu L."/>
            <person name="Ma J."/>
        </authorList>
    </citation>
    <scope>NUCLEOTIDE SEQUENCE [LARGE SCALE GENOMIC DNA]</scope>
    <source>
        <strain evidence="4">JCM 17906</strain>
    </source>
</reference>
<sequence length="106" mass="10308">MRRTVRCAAVAAAAVLGLVAAVGVAVAAPGEADATSAAAPASRDYGTPTEAEGKTCPFTGQIPVSLPVVASPVGSSVPGTAGLNLPEPSVPSSIYGELCMTTATPR</sequence>
<feature type="compositionally biased region" description="Low complexity" evidence="1">
    <location>
        <begin position="31"/>
        <end position="41"/>
    </location>
</feature>
<evidence type="ECO:0000313" key="3">
    <source>
        <dbReference type="EMBL" id="GAA4535878.1"/>
    </source>
</evidence>
<dbReference type="EMBL" id="BAABGT010000003">
    <property type="protein sequence ID" value="GAA4535878.1"/>
    <property type="molecule type" value="Genomic_DNA"/>
</dbReference>
<dbReference type="Proteomes" id="UP001501598">
    <property type="component" value="Unassembled WGS sequence"/>
</dbReference>
<evidence type="ECO:0000313" key="4">
    <source>
        <dbReference type="Proteomes" id="UP001501598"/>
    </source>
</evidence>
<organism evidence="3 4">
    <name type="scientific">Pseudonocardia xishanensis</name>
    <dbReference type="NCBI Taxonomy" id="630995"/>
    <lineage>
        <taxon>Bacteria</taxon>
        <taxon>Bacillati</taxon>
        <taxon>Actinomycetota</taxon>
        <taxon>Actinomycetes</taxon>
        <taxon>Pseudonocardiales</taxon>
        <taxon>Pseudonocardiaceae</taxon>
        <taxon>Pseudonocardia</taxon>
    </lineage>
</organism>
<dbReference type="RefSeq" id="WP_345411733.1">
    <property type="nucleotide sequence ID" value="NZ_BAABGT010000003.1"/>
</dbReference>
<evidence type="ECO:0000256" key="1">
    <source>
        <dbReference type="SAM" id="MobiDB-lite"/>
    </source>
</evidence>
<feature type="region of interest" description="Disordered" evidence="1">
    <location>
        <begin position="31"/>
        <end position="56"/>
    </location>
</feature>
<evidence type="ECO:0008006" key="5">
    <source>
        <dbReference type="Google" id="ProtNLM"/>
    </source>
</evidence>